<organism evidence="1">
    <name type="scientific">Arundo donax</name>
    <name type="common">Giant reed</name>
    <name type="synonym">Donax arundinaceus</name>
    <dbReference type="NCBI Taxonomy" id="35708"/>
    <lineage>
        <taxon>Eukaryota</taxon>
        <taxon>Viridiplantae</taxon>
        <taxon>Streptophyta</taxon>
        <taxon>Embryophyta</taxon>
        <taxon>Tracheophyta</taxon>
        <taxon>Spermatophyta</taxon>
        <taxon>Magnoliopsida</taxon>
        <taxon>Liliopsida</taxon>
        <taxon>Poales</taxon>
        <taxon>Poaceae</taxon>
        <taxon>PACMAD clade</taxon>
        <taxon>Arundinoideae</taxon>
        <taxon>Arundineae</taxon>
        <taxon>Arundo</taxon>
    </lineage>
</organism>
<dbReference type="EMBL" id="GBRH01282078">
    <property type="protein sequence ID" value="JAD15817.1"/>
    <property type="molecule type" value="Transcribed_RNA"/>
</dbReference>
<proteinExistence type="predicted"/>
<sequence>MRCFAFSPWSSNDTSLTAKKNPSSLIASYTDPKDPLPRCSPLSQDVMVLLNRLCGDGEIKCSMSREADSATT</sequence>
<name>A0A0A8XVT1_ARUDO</name>
<accession>A0A0A8XVT1</accession>
<evidence type="ECO:0000313" key="1">
    <source>
        <dbReference type="EMBL" id="JAD15817.1"/>
    </source>
</evidence>
<dbReference type="AlphaFoldDB" id="A0A0A8XVT1"/>
<reference evidence="1" key="1">
    <citation type="submission" date="2014-09" db="EMBL/GenBank/DDBJ databases">
        <authorList>
            <person name="Magalhaes I.L.F."/>
            <person name="Oliveira U."/>
            <person name="Santos F.R."/>
            <person name="Vidigal T.H.D.A."/>
            <person name="Brescovit A.D."/>
            <person name="Santos A.J."/>
        </authorList>
    </citation>
    <scope>NUCLEOTIDE SEQUENCE</scope>
    <source>
        <tissue evidence="1">Shoot tissue taken approximately 20 cm above the soil surface</tissue>
    </source>
</reference>
<protein>
    <submittedName>
        <fullName evidence="1">Uncharacterized protein</fullName>
    </submittedName>
</protein>
<reference evidence="1" key="2">
    <citation type="journal article" date="2015" name="Data Brief">
        <title>Shoot transcriptome of the giant reed, Arundo donax.</title>
        <authorList>
            <person name="Barrero R.A."/>
            <person name="Guerrero F.D."/>
            <person name="Moolhuijzen P."/>
            <person name="Goolsby J.A."/>
            <person name="Tidwell J."/>
            <person name="Bellgard S.E."/>
            <person name="Bellgard M.I."/>
        </authorList>
    </citation>
    <scope>NUCLEOTIDE SEQUENCE</scope>
    <source>
        <tissue evidence="1">Shoot tissue taken approximately 20 cm above the soil surface</tissue>
    </source>
</reference>